<evidence type="ECO:0000256" key="3">
    <source>
        <dbReference type="ARBA" id="ARBA00022475"/>
    </source>
</evidence>
<keyword evidence="7" id="KW-0449">Lipoprotein</keyword>
<reference evidence="11" key="2">
    <citation type="journal article" date="2014" name="Mol. Biochem. Parasitol.">
        <title>Capturing the variant surface glycoprotein repertoire (the VSGnome) of Trypanosoma brucei Lister 427.</title>
        <authorList>
            <person name="Cross G.A."/>
            <person name="Kim H.S."/>
            <person name="Wickstead B."/>
        </authorList>
    </citation>
    <scope>NUCLEOTIDE SEQUENCE</scope>
    <source>
        <strain evidence="11">Lister 427</strain>
    </source>
</reference>
<protein>
    <submittedName>
        <fullName evidence="11">Variant surface glycoprotein 531</fullName>
    </submittedName>
</protein>
<dbReference type="AlphaFoldDB" id="M4SYA9"/>
<feature type="region of interest" description="Disordered" evidence="8">
    <location>
        <begin position="404"/>
        <end position="423"/>
    </location>
</feature>
<dbReference type="PDB" id="8B3B">
    <property type="method" value="X-ray"/>
    <property type="resolution" value="1.95 A"/>
    <property type="chains" value="A/C=29-399, B/E/F=29-398, D/G/H=29-400"/>
</dbReference>
<keyword evidence="4" id="KW-0336">GPI-anchor</keyword>
<dbReference type="GO" id="GO:0005886">
    <property type="term" value="C:plasma membrane"/>
    <property type="evidence" value="ECO:0007669"/>
    <property type="project" value="UniProtKB-SubCell"/>
</dbReference>
<reference evidence="12" key="3">
    <citation type="journal article" date="2023" name="PLoS Negl. Trop. Dis.">
        <title>Structural similarities between the metacyclic and bloodstream form variant surface glycoproteins of the African trypanosome.</title>
        <authorList>
            <person name="Chandra M."/>
            <person name="Dakovic S."/>
            <person name="Foti K."/>
            <person name="Zeelen J.P."/>
            <person name="van Straaten M."/>
            <person name="Aresta-Branco F."/>
            <person name="Tihon E."/>
            <person name="Lubbehusen N."/>
            <person name="Ruppert T."/>
            <person name="Glover L."/>
            <person name="Papavasiliou F.N."/>
            <person name="Stebbins C.E."/>
        </authorList>
    </citation>
    <scope>X-RAY CRYSTALLOGRAPHY (1.95 ANGSTROMS) OF 29-399; 29-398 AND 29-400</scope>
    <scope>GLYCOSYLATION AT ASN-295</scope>
    <scope>DISULFIDE BONDS</scope>
</reference>
<dbReference type="Pfam" id="PF00913">
    <property type="entry name" value="Trypan_glycop"/>
    <property type="match status" value="1"/>
</dbReference>
<feature type="chain" id="PRO_5004058594" evidence="9">
    <location>
        <begin position="29"/>
        <end position="492"/>
    </location>
</feature>
<feature type="signal peptide" evidence="9">
    <location>
        <begin position="1"/>
        <end position="28"/>
    </location>
</feature>
<keyword evidence="6" id="KW-0325">Glycoprotein</keyword>
<feature type="glycosylation site" description="N-linked (GlcNAc...) asparagine" evidence="12">
    <location>
        <position position="295"/>
    </location>
</feature>
<dbReference type="InterPro" id="IPR027446">
    <property type="entry name" value="VSG_C_dom_sf"/>
</dbReference>
<evidence type="ECO:0000256" key="8">
    <source>
        <dbReference type="SAM" id="MobiDB-lite"/>
    </source>
</evidence>
<sequence>MIHRLTFSEVAAIVASVAVTVLPQGCQAVNGAGLLQTVWGPVCELTSELDGQAGAALKKEQEMLAKINDMQMAQLRAAIYLAKNPSTPHQNALAVLTAYYAERAGSGKAYFLHALPKAVDSIRRAAYLKGHLDEYLNLLEKSSGGNNKCLVTTDDATVATRGGDQKLAGKNCKLSLSPLKPVDAALTYITKAGVGKLRYDDGGAGGNAVTPSKSGVHACKLLIAHNTAGYGDGGGVTADIDVFAGYMKVKATDAEPKLAAKSDLEEGGGGGAEAWKALHTAIKQEADAEAAELTNETGKLGERRHFLAAATNVLGTGAAGTGNAGRAAVEAAFGSDSEGGDRKIIELIEKELIVKGTANRDADESLGNIKTLKELGELLSYFQLKNSNTINELRNKLKAVEKEQGVKPEEEKEKECNSAKDNEDKCKGLKDKGCVFNPKGTEGKKCTLSEEGKQAAKEAGQGNGATGTTANTTGNNSFTIKKPPLFLALLLF</sequence>
<evidence type="ECO:0000256" key="1">
    <source>
        <dbReference type="ARBA" id="ARBA00002523"/>
    </source>
</evidence>
<dbReference type="SMR" id="M4SYA9"/>
<evidence type="ECO:0000313" key="11">
    <source>
        <dbReference type="EMBL" id="AGH61089.1"/>
    </source>
</evidence>
<feature type="disulfide bond" evidence="12">
    <location>
        <begin position="43"/>
        <end position="172"/>
    </location>
</feature>
<evidence type="ECO:0000256" key="7">
    <source>
        <dbReference type="ARBA" id="ARBA00023288"/>
    </source>
</evidence>
<keyword evidence="9" id="KW-0732">Signal</keyword>
<dbReference type="Gene3D" id="4.10.110.20">
    <property type="entry name" value="Variant surface glycoprotein MITAT 1.2, VSG 221, C-terminal domain"/>
    <property type="match status" value="1"/>
</dbReference>
<dbReference type="SUPFAM" id="SSF118251">
    <property type="entry name" value="Variant surface glycoprotein MITAT 1.2, VSG 221, C-terminal domain"/>
    <property type="match status" value="1"/>
</dbReference>
<dbReference type="GO" id="GO:0042783">
    <property type="term" value="P:symbiont-mediated evasion of host immune response"/>
    <property type="evidence" value="ECO:0007669"/>
    <property type="project" value="InterPro"/>
</dbReference>
<dbReference type="VEuPathDB" id="TriTrypDB:Tb927.9.160"/>
<dbReference type="VEuPathDB" id="TriTrypDB:Tb1125.Tb11.v5.0918"/>
<reference evidence="11" key="1">
    <citation type="submission" date="2013-02" db="EMBL/GenBank/DDBJ databases">
        <authorList>
            <person name="Cross G.A.M."/>
            <person name="Kim H.-S."/>
            <person name="Wickstead B."/>
        </authorList>
    </citation>
    <scope>NUCLEOTIDE SEQUENCE</scope>
    <source>
        <strain evidence="11">Lister 427</strain>
    </source>
</reference>
<dbReference type="Gene3D" id="1.10.470.10">
    <property type="entry name" value="Variant Surface Glycoprotein, subunit A, domain 2"/>
    <property type="match status" value="1"/>
</dbReference>
<dbReference type="Gene3D" id="3.90.150.10">
    <property type="entry name" value="Variant Surface Glycoprotein, subunit A domain 1"/>
    <property type="match status" value="1"/>
</dbReference>
<comment type="subcellular location">
    <subcellularLocation>
        <location evidence="2">Cell membrane</location>
        <topology evidence="2">Lipid-anchor</topology>
        <topology evidence="2">GPI-anchor</topology>
    </subcellularLocation>
</comment>
<evidence type="ECO:0000256" key="2">
    <source>
        <dbReference type="ARBA" id="ARBA00004609"/>
    </source>
</evidence>
<evidence type="ECO:0000256" key="9">
    <source>
        <dbReference type="SAM" id="SignalP"/>
    </source>
</evidence>
<feature type="domain" description="Trypanosome variant surface glycoprotein A-type N-terminal" evidence="10">
    <location>
        <begin position="23"/>
        <end position="382"/>
    </location>
</feature>
<evidence type="ECO:0000259" key="10">
    <source>
        <dbReference type="Pfam" id="PF00913"/>
    </source>
</evidence>
<keyword evidence="3" id="KW-1003">Cell membrane</keyword>
<evidence type="ECO:0000256" key="5">
    <source>
        <dbReference type="ARBA" id="ARBA00023136"/>
    </source>
</evidence>
<accession>M4SYA9</accession>
<comment type="function">
    <text evidence="1">VSG forms a coat on the surface of the parasite. The trypanosome evades the immune response of the host by expressing a series of antigenically distinct VSGs from an estimated 1000 VSG genes.</text>
</comment>
<feature type="disulfide bond" evidence="12">
    <location>
        <begin position="149"/>
        <end position="219"/>
    </location>
</feature>
<feature type="region of interest" description="Disordered" evidence="8">
    <location>
        <begin position="448"/>
        <end position="472"/>
    </location>
</feature>
<dbReference type="InterPro" id="IPR001812">
    <property type="entry name" value="Trypano_VSG_A_N_dom"/>
</dbReference>
<evidence type="ECO:0000256" key="6">
    <source>
        <dbReference type="ARBA" id="ARBA00023180"/>
    </source>
</evidence>
<dbReference type="VEuPathDB" id="TriTrypDB:Tb427_000304300"/>
<evidence type="ECO:0000256" key="4">
    <source>
        <dbReference type="ARBA" id="ARBA00022622"/>
    </source>
</evidence>
<dbReference type="GO" id="GO:0098552">
    <property type="term" value="C:side of membrane"/>
    <property type="evidence" value="ECO:0007669"/>
    <property type="project" value="UniProtKB-KW"/>
</dbReference>
<keyword evidence="12" id="KW-0002">3D-structure</keyword>
<dbReference type="EMBL" id="KC613658">
    <property type="protein sequence ID" value="AGH61089.1"/>
    <property type="molecule type" value="Genomic_DNA"/>
</dbReference>
<organism evidence="11">
    <name type="scientific">Trypanosoma brucei</name>
    <dbReference type="NCBI Taxonomy" id="5691"/>
    <lineage>
        <taxon>Eukaryota</taxon>
        <taxon>Discoba</taxon>
        <taxon>Euglenozoa</taxon>
        <taxon>Kinetoplastea</taxon>
        <taxon>Metakinetoplastina</taxon>
        <taxon>Trypanosomatida</taxon>
        <taxon>Trypanosomatidae</taxon>
        <taxon>Trypanosoma</taxon>
    </lineage>
</organism>
<name>M4SYA9_9TRYP</name>
<evidence type="ECO:0007829" key="12">
    <source>
        <dbReference type="PDB" id="8B3B"/>
    </source>
</evidence>
<proteinExistence type="evidence at protein level"/>
<dbReference type="SUPFAM" id="SSF58087">
    <property type="entry name" value="Variant surface glycoprotein (N-terminal domain)"/>
    <property type="match status" value="1"/>
</dbReference>
<keyword evidence="5" id="KW-0472">Membrane</keyword>